<accession>M1JHZ3</accession>
<dbReference type="VEuPathDB" id="MicrosporidiaDB:AEWD_111650"/>
<dbReference type="Gene3D" id="3.30.780.10">
    <property type="entry name" value="SUI1-like domain"/>
    <property type="match status" value="1"/>
</dbReference>
<dbReference type="VEuPathDB" id="MicrosporidiaDB:AEWQ_111650"/>
<dbReference type="CDD" id="cd00474">
    <property type="entry name" value="eIF1_SUI1_like"/>
    <property type="match status" value="1"/>
</dbReference>
<evidence type="ECO:0000256" key="1">
    <source>
        <dbReference type="SAM" id="MobiDB-lite"/>
    </source>
</evidence>
<proteinExistence type="predicted"/>
<dbReference type="OMA" id="IENIPME"/>
<dbReference type="SUPFAM" id="SSF55159">
    <property type="entry name" value="eIF1-like"/>
    <property type="match status" value="1"/>
</dbReference>
<reference evidence="3" key="1">
    <citation type="journal article" date="2013" name="Eukaryot. Cell">
        <title>Extremely Reduced Levels of Heterozygosity in the Vertebrate Pathogen Encephalitozoon cuniculi.</title>
        <authorList>
            <person name="Selman M."/>
            <person name="Sak B."/>
            <person name="Kvac M."/>
            <person name="Farinelli L."/>
            <person name="Weiss L.M."/>
            <person name="Corradi N."/>
        </authorList>
    </citation>
    <scope>NUCLEOTIDE SEQUENCE</scope>
</reference>
<dbReference type="EMBL" id="KC513604">
    <property type="protein sequence ID" value="AGE94999.1"/>
    <property type="molecule type" value="Genomic_DNA"/>
</dbReference>
<organism evidence="3">
    <name type="scientific">Encephalitozoon cuniculi</name>
    <name type="common">Microsporidian parasite</name>
    <dbReference type="NCBI Taxonomy" id="6035"/>
    <lineage>
        <taxon>Eukaryota</taxon>
        <taxon>Fungi</taxon>
        <taxon>Fungi incertae sedis</taxon>
        <taxon>Microsporidia</taxon>
        <taxon>Unikaryonidae</taxon>
        <taxon>Encephalitozoon</taxon>
    </lineage>
</organism>
<dbReference type="Pfam" id="PF01253">
    <property type="entry name" value="SUI1"/>
    <property type="match status" value="1"/>
</dbReference>
<evidence type="ECO:0000313" key="3">
    <source>
        <dbReference type="EMBL" id="AGE94999.1"/>
    </source>
</evidence>
<dbReference type="VEuPathDB" id="MicrosporidiaDB:ECU11_1650"/>
<name>M1JHZ3_ENCCN</name>
<evidence type="ECO:0000259" key="2">
    <source>
        <dbReference type="PROSITE" id="PS50296"/>
    </source>
</evidence>
<dbReference type="VEuPathDB" id="MicrosporidiaDB:M970_111650"/>
<feature type="domain" description="SUI1" evidence="2">
    <location>
        <begin position="44"/>
        <end position="110"/>
    </location>
</feature>
<gene>
    <name evidence="3" type="ORF">ECU11_1650</name>
</gene>
<feature type="compositionally biased region" description="Basic and acidic residues" evidence="1">
    <location>
        <begin position="1"/>
        <end position="19"/>
    </location>
</feature>
<dbReference type="VEuPathDB" id="MicrosporidiaDB:AEWR_111650"/>
<feature type="region of interest" description="Disordered" evidence="1">
    <location>
        <begin position="1"/>
        <end position="34"/>
    </location>
</feature>
<sequence>MEDDVIQEKNEHINAKEEDLSTSENPRAGQYGERDIIQEEKSVIRVKVQQKKGTKKVTIIENIPMELRESLLSSLKREMGCGGILLDDKSSIQLQGDKTNMGIVTYLKKYIKDCRVELNGRVR</sequence>
<dbReference type="GO" id="GO:0003743">
    <property type="term" value="F:translation initiation factor activity"/>
    <property type="evidence" value="ECO:0007669"/>
    <property type="project" value="InterPro"/>
</dbReference>
<dbReference type="AlphaFoldDB" id="M1JHZ3"/>
<dbReference type="InterPro" id="IPR001950">
    <property type="entry name" value="SUI1"/>
</dbReference>
<protein>
    <recommendedName>
        <fullName evidence="2">SUI1 domain-containing protein</fullName>
    </recommendedName>
</protein>
<dbReference type="PROSITE" id="PS50296">
    <property type="entry name" value="SUI1"/>
    <property type="match status" value="1"/>
</dbReference>
<dbReference type="InterPro" id="IPR036877">
    <property type="entry name" value="SUI1_dom_sf"/>
</dbReference>